<comment type="subcellular location">
    <subcellularLocation>
        <location evidence="1">Membrane</location>
        <topology evidence="1">Single-pass type II membrane protein</topology>
    </subcellularLocation>
</comment>
<name>A0A9D3XQH9_9SAUR</name>
<evidence type="ECO:0000256" key="7">
    <source>
        <dbReference type="SAM" id="Phobius"/>
    </source>
</evidence>
<evidence type="ECO:0000259" key="8">
    <source>
        <dbReference type="PROSITE" id="PS50041"/>
    </source>
</evidence>
<dbReference type="GO" id="GO:0030246">
    <property type="term" value="F:carbohydrate binding"/>
    <property type="evidence" value="ECO:0007669"/>
    <property type="project" value="UniProtKB-KW"/>
</dbReference>
<keyword evidence="4 7" id="KW-1133">Transmembrane helix</keyword>
<feature type="domain" description="C-type lectin" evidence="8">
    <location>
        <begin position="88"/>
        <end position="193"/>
    </location>
</feature>
<proteinExistence type="predicted"/>
<dbReference type="SUPFAM" id="SSF56436">
    <property type="entry name" value="C-type lectin-like"/>
    <property type="match status" value="2"/>
</dbReference>
<dbReference type="Pfam" id="PF00059">
    <property type="entry name" value="Lectin_C"/>
    <property type="match status" value="2"/>
</dbReference>
<dbReference type="InterPro" id="IPR001304">
    <property type="entry name" value="C-type_lectin-like"/>
</dbReference>
<reference evidence="9" key="1">
    <citation type="submission" date="2021-09" db="EMBL/GenBank/DDBJ databases">
        <title>The genome of Mauremys mutica provides insights into the evolution of semi-aquatic lifestyle.</title>
        <authorList>
            <person name="Gong S."/>
            <person name="Gao Y."/>
        </authorList>
    </citation>
    <scope>NUCLEOTIDE SEQUENCE</scope>
    <source>
        <strain evidence="9">MM-2020</strain>
        <tissue evidence="9">Muscle</tissue>
    </source>
</reference>
<dbReference type="GO" id="GO:0038023">
    <property type="term" value="F:signaling receptor activity"/>
    <property type="evidence" value="ECO:0007669"/>
    <property type="project" value="TreeGrafter"/>
</dbReference>
<dbReference type="InterPro" id="IPR051527">
    <property type="entry name" value="KLR_subfamily_B"/>
</dbReference>
<keyword evidence="7" id="KW-0472">Membrane</keyword>
<keyword evidence="3" id="KW-0735">Signal-anchor</keyword>
<organism evidence="9 10">
    <name type="scientific">Mauremys mutica</name>
    <name type="common">yellowpond turtle</name>
    <dbReference type="NCBI Taxonomy" id="74926"/>
    <lineage>
        <taxon>Eukaryota</taxon>
        <taxon>Metazoa</taxon>
        <taxon>Chordata</taxon>
        <taxon>Craniata</taxon>
        <taxon>Vertebrata</taxon>
        <taxon>Euteleostomi</taxon>
        <taxon>Archelosauria</taxon>
        <taxon>Testudinata</taxon>
        <taxon>Testudines</taxon>
        <taxon>Cryptodira</taxon>
        <taxon>Durocryptodira</taxon>
        <taxon>Testudinoidea</taxon>
        <taxon>Geoemydidae</taxon>
        <taxon>Geoemydinae</taxon>
        <taxon>Mauremys</taxon>
    </lineage>
</organism>
<dbReference type="InterPro" id="IPR016186">
    <property type="entry name" value="C-type_lectin-like/link_sf"/>
</dbReference>
<evidence type="ECO:0000256" key="2">
    <source>
        <dbReference type="ARBA" id="ARBA00022734"/>
    </source>
</evidence>
<evidence type="ECO:0000256" key="5">
    <source>
        <dbReference type="ARBA" id="ARBA00023157"/>
    </source>
</evidence>
<evidence type="ECO:0000256" key="6">
    <source>
        <dbReference type="SAM" id="MobiDB-lite"/>
    </source>
</evidence>
<dbReference type="AlphaFoldDB" id="A0A9D3XQH9"/>
<comment type="caution">
    <text evidence="9">The sequence shown here is derived from an EMBL/GenBank/DDBJ whole genome shotgun (WGS) entry which is preliminary data.</text>
</comment>
<evidence type="ECO:0000256" key="3">
    <source>
        <dbReference type="ARBA" id="ARBA00022968"/>
    </source>
</evidence>
<dbReference type="PROSITE" id="PS50041">
    <property type="entry name" value="C_TYPE_LECTIN_2"/>
    <property type="match status" value="2"/>
</dbReference>
<evidence type="ECO:0000313" key="9">
    <source>
        <dbReference type="EMBL" id="KAH1183365.1"/>
    </source>
</evidence>
<feature type="region of interest" description="Disordered" evidence="6">
    <location>
        <begin position="1"/>
        <end position="26"/>
    </location>
</feature>
<evidence type="ECO:0000256" key="4">
    <source>
        <dbReference type="ARBA" id="ARBA00022989"/>
    </source>
</evidence>
<sequence>MGKGESPTEDSQQSEQPLNRNGDLNKGRKPGNGFGCTLICSVICLVLVGVAGLIIGLATALAVHRANSPVADPGPLAARCCSDGWVGYRGKCYYFSDAEGNWTYSRSSCASLGASLAGIDSEPEMAFMLRYKGKPEHWIGLRREQDLGQPWKWANGSEFNRWFQIRGGGDCAYLNDEKGVSSSRAGSLPNSCPSPHGPPVAWTRSPRVHLAAEAVLSSKLQERHLQGLVMASGMWGKAEELGVACVQSLSFLWFLMRRVSAAAGSPPCPRWHRIAVGAGWAGNIVLTITVIALGVWVSQLHISCEGQTRGTLNTSENNEAECSCQEDFRSRLKPILCEPHNGSLAEGSGCKLCPRDWLLHGDKCYWLSKERKDWTGSRDDCSGKSSRMLVLQNREEMDFIQDVVQDANYIWIGLKVTPKEGKWTWVDSSLLDPVRFSVSGSADGNSCGWIRGTQVLSEMCDAELKWICQKEAAVI</sequence>
<evidence type="ECO:0000256" key="1">
    <source>
        <dbReference type="ARBA" id="ARBA00004606"/>
    </source>
</evidence>
<dbReference type="GO" id="GO:0042269">
    <property type="term" value="P:regulation of natural killer cell mediated cytotoxicity"/>
    <property type="evidence" value="ECO:0007669"/>
    <property type="project" value="TreeGrafter"/>
</dbReference>
<dbReference type="InterPro" id="IPR016187">
    <property type="entry name" value="CTDL_fold"/>
</dbReference>
<keyword evidence="5" id="KW-1015">Disulfide bond</keyword>
<keyword evidence="10" id="KW-1185">Reference proteome</keyword>
<protein>
    <recommendedName>
        <fullName evidence="8">C-type lectin domain-containing protein</fullName>
    </recommendedName>
</protein>
<keyword evidence="7" id="KW-0812">Transmembrane</keyword>
<feature type="transmembrane region" description="Helical" evidence="7">
    <location>
        <begin position="34"/>
        <end position="63"/>
    </location>
</feature>
<dbReference type="GO" id="GO:0005886">
    <property type="term" value="C:plasma membrane"/>
    <property type="evidence" value="ECO:0007669"/>
    <property type="project" value="TreeGrafter"/>
</dbReference>
<dbReference type="Gene3D" id="3.10.100.10">
    <property type="entry name" value="Mannose-Binding Protein A, subunit A"/>
    <property type="match status" value="2"/>
</dbReference>
<keyword evidence="2" id="KW-0430">Lectin</keyword>
<feature type="compositionally biased region" description="Polar residues" evidence="6">
    <location>
        <begin position="9"/>
        <end position="19"/>
    </location>
</feature>
<dbReference type="PANTHER" id="PTHR46784">
    <property type="entry name" value="KILLER CELL LECTIN-LIKE RECEPTOR SUBFAMILY B MEMBER 1"/>
    <property type="match status" value="1"/>
</dbReference>
<dbReference type="InterPro" id="IPR033992">
    <property type="entry name" value="NKR-like_CTLD"/>
</dbReference>
<accession>A0A9D3XQH9</accession>
<feature type="domain" description="C-type lectin" evidence="8">
    <location>
        <begin position="360"/>
        <end position="469"/>
    </location>
</feature>
<dbReference type="CDD" id="cd03593">
    <property type="entry name" value="CLECT_NK_receptors_like"/>
    <property type="match status" value="2"/>
</dbReference>
<dbReference type="PANTHER" id="PTHR46784:SF1">
    <property type="entry name" value="KILLER CELL LECTIN-LIKE RECEPTOR SUBFAMILY B MEMBER 1"/>
    <property type="match status" value="1"/>
</dbReference>
<dbReference type="Proteomes" id="UP000827986">
    <property type="component" value="Unassembled WGS sequence"/>
</dbReference>
<gene>
    <name evidence="9" type="ORF">KIL84_004857</name>
</gene>
<dbReference type="EMBL" id="JAHDVG010000466">
    <property type="protein sequence ID" value="KAH1183365.1"/>
    <property type="molecule type" value="Genomic_DNA"/>
</dbReference>
<dbReference type="GO" id="GO:0009986">
    <property type="term" value="C:cell surface"/>
    <property type="evidence" value="ECO:0007669"/>
    <property type="project" value="TreeGrafter"/>
</dbReference>
<evidence type="ECO:0000313" key="10">
    <source>
        <dbReference type="Proteomes" id="UP000827986"/>
    </source>
</evidence>
<dbReference type="SMART" id="SM00034">
    <property type="entry name" value="CLECT"/>
    <property type="match status" value="2"/>
</dbReference>